<dbReference type="Gene3D" id="3.90.1010.10">
    <property type="match status" value="1"/>
</dbReference>
<keyword evidence="3" id="KW-1185">Reference proteome</keyword>
<comment type="caution">
    <text evidence="2">The sequence shown here is derived from an EMBL/GenBank/DDBJ whole genome shotgun (WGS) entry which is preliminary data.</text>
</comment>
<evidence type="ECO:0000259" key="1">
    <source>
        <dbReference type="Pfam" id="PF01592"/>
    </source>
</evidence>
<protein>
    <submittedName>
        <fullName evidence="2">Iron-sulfur cluster assembly scaffold protein</fullName>
    </submittedName>
</protein>
<dbReference type="CDD" id="cd06664">
    <property type="entry name" value="IscU_like"/>
    <property type="match status" value="1"/>
</dbReference>
<dbReference type="RefSeq" id="WP_207860071.1">
    <property type="nucleotide sequence ID" value="NZ_JAFREP010000015.1"/>
</dbReference>
<accession>A0A8J7QH79</accession>
<dbReference type="GO" id="GO:0005506">
    <property type="term" value="F:iron ion binding"/>
    <property type="evidence" value="ECO:0007669"/>
    <property type="project" value="InterPro"/>
</dbReference>
<dbReference type="Pfam" id="PF01592">
    <property type="entry name" value="NifU_N"/>
    <property type="match status" value="1"/>
</dbReference>
<gene>
    <name evidence="2" type="ORF">J3U88_16715</name>
</gene>
<name>A0A8J7QH79_9BACT</name>
<evidence type="ECO:0000313" key="2">
    <source>
        <dbReference type="EMBL" id="MBO1320120.1"/>
    </source>
</evidence>
<dbReference type="EMBL" id="JAFREP010000015">
    <property type="protein sequence ID" value="MBO1320120.1"/>
    <property type="molecule type" value="Genomic_DNA"/>
</dbReference>
<organism evidence="2 3">
    <name type="scientific">Acanthopleuribacter pedis</name>
    <dbReference type="NCBI Taxonomy" id="442870"/>
    <lineage>
        <taxon>Bacteria</taxon>
        <taxon>Pseudomonadati</taxon>
        <taxon>Acidobacteriota</taxon>
        <taxon>Holophagae</taxon>
        <taxon>Acanthopleuribacterales</taxon>
        <taxon>Acanthopleuribacteraceae</taxon>
        <taxon>Acanthopleuribacter</taxon>
    </lineage>
</organism>
<dbReference type="Proteomes" id="UP000664417">
    <property type="component" value="Unassembled WGS sequence"/>
</dbReference>
<evidence type="ECO:0000313" key="3">
    <source>
        <dbReference type="Proteomes" id="UP000664417"/>
    </source>
</evidence>
<dbReference type="InterPro" id="IPR002871">
    <property type="entry name" value="NIF_FeS_clus_asmbl_NifU_N"/>
</dbReference>
<dbReference type="SUPFAM" id="SSF82649">
    <property type="entry name" value="SufE/NifU"/>
    <property type="match status" value="1"/>
</dbReference>
<proteinExistence type="predicted"/>
<reference evidence="2" key="1">
    <citation type="submission" date="2021-03" db="EMBL/GenBank/DDBJ databases">
        <authorList>
            <person name="Wang G."/>
        </authorList>
    </citation>
    <scope>NUCLEOTIDE SEQUENCE</scope>
    <source>
        <strain evidence="2">KCTC 12899</strain>
    </source>
</reference>
<dbReference type="GO" id="GO:0051536">
    <property type="term" value="F:iron-sulfur cluster binding"/>
    <property type="evidence" value="ECO:0007669"/>
    <property type="project" value="InterPro"/>
</dbReference>
<sequence>MNGIAPGVKALYREAIKDYAARLADWPPPEVVTHRAEGFNPHCGDALETALHCREGRIAALGFDSESCVVCHASAALMAQVLQGIAVETVPKALESFENALRGHIEWPEVFDEASCLEPVRDFPSRIQCALLPWHTLAMCFHPQPTTACTEEEIPE</sequence>
<dbReference type="AlphaFoldDB" id="A0A8J7QH79"/>
<feature type="domain" description="NIF system FeS cluster assembly NifU N-terminal" evidence="1">
    <location>
        <begin position="39"/>
        <end position="92"/>
    </location>
</feature>
<dbReference type="GO" id="GO:0016226">
    <property type="term" value="P:iron-sulfur cluster assembly"/>
    <property type="evidence" value="ECO:0007669"/>
    <property type="project" value="InterPro"/>
</dbReference>